<comment type="function">
    <text evidence="7">Involved in the gluconeogenesis. Catalyzes stereospecifically the conversion of dihydroxyacetone phosphate (DHAP) to D-glyceraldehyde-3-phosphate (G3P).</text>
</comment>
<dbReference type="GO" id="GO:0019563">
    <property type="term" value="P:glycerol catabolic process"/>
    <property type="evidence" value="ECO:0007669"/>
    <property type="project" value="TreeGrafter"/>
</dbReference>
<protein>
    <recommendedName>
        <fullName evidence="7 8">Triosephosphate isomerase</fullName>
        <shortName evidence="7">TIM</shortName>
        <shortName evidence="7">TPI</shortName>
        <ecNumber evidence="7 8">5.3.1.1</ecNumber>
    </recommendedName>
    <alternativeName>
        <fullName evidence="7">Triose-phosphate isomerase</fullName>
    </alternativeName>
</protein>
<proteinExistence type="inferred from homology"/>
<feature type="binding site" evidence="7">
    <location>
        <begin position="9"/>
        <end position="11"/>
    </location>
    <ligand>
        <name>substrate</name>
    </ligand>
</feature>
<comment type="catalytic activity">
    <reaction evidence="7 8">
        <text>D-glyceraldehyde 3-phosphate = dihydroxyacetone phosphate</text>
        <dbReference type="Rhea" id="RHEA:18585"/>
        <dbReference type="ChEBI" id="CHEBI:57642"/>
        <dbReference type="ChEBI" id="CHEBI:59776"/>
        <dbReference type="EC" id="5.3.1.1"/>
    </reaction>
</comment>
<keyword evidence="5 7" id="KW-0324">Glycolysis</keyword>
<accession>A0A1G2LSV8</accession>
<organism evidence="9 10">
    <name type="scientific">Candidatus Sungbacteria bacterium RIFCSPLOWO2_12_FULL_41_11</name>
    <dbReference type="NCBI Taxonomy" id="1802286"/>
    <lineage>
        <taxon>Bacteria</taxon>
        <taxon>Candidatus Sungiibacteriota</taxon>
    </lineage>
</organism>
<evidence type="ECO:0000256" key="4">
    <source>
        <dbReference type="ARBA" id="ARBA00022490"/>
    </source>
</evidence>
<dbReference type="InterPro" id="IPR020861">
    <property type="entry name" value="Triosephosphate_isomerase_AS"/>
</dbReference>
<feature type="active site" description="Proton acceptor" evidence="7">
    <location>
        <position position="167"/>
    </location>
</feature>
<comment type="caution">
    <text evidence="9">The sequence shown here is derived from an EMBL/GenBank/DDBJ whole genome shotgun (WGS) entry which is preliminary data.</text>
</comment>
<comment type="pathway">
    <text evidence="7 8">Carbohydrate biosynthesis; gluconeogenesis.</text>
</comment>
<name>A0A1G2LSV8_9BACT</name>
<dbReference type="InterPro" id="IPR000652">
    <property type="entry name" value="Triosephosphate_isomerase"/>
</dbReference>
<dbReference type="GO" id="GO:0006096">
    <property type="term" value="P:glycolytic process"/>
    <property type="evidence" value="ECO:0007669"/>
    <property type="project" value="UniProtKB-UniRule"/>
</dbReference>
<keyword evidence="6 7" id="KW-0413">Isomerase</keyword>
<keyword evidence="4 7" id="KW-0963">Cytoplasm</keyword>
<dbReference type="GO" id="GO:0006094">
    <property type="term" value="P:gluconeogenesis"/>
    <property type="evidence" value="ECO:0007669"/>
    <property type="project" value="UniProtKB-UniRule"/>
</dbReference>
<dbReference type="Gene3D" id="3.20.20.70">
    <property type="entry name" value="Aldolase class I"/>
    <property type="match status" value="1"/>
</dbReference>
<keyword evidence="3 7" id="KW-0312">Gluconeogenesis</keyword>
<feature type="binding site" evidence="7">
    <location>
        <position position="173"/>
    </location>
    <ligand>
        <name>substrate</name>
    </ligand>
</feature>
<dbReference type="CDD" id="cd00311">
    <property type="entry name" value="TIM"/>
    <property type="match status" value="1"/>
</dbReference>
<comment type="subcellular location">
    <subcellularLocation>
        <location evidence="7 8">Cytoplasm</location>
    </subcellularLocation>
</comment>
<dbReference type="UniPathway" id="UPA00109">
    <property type="reaction ID" value="UER00189"/>
</dbReference>
<feature type="binding site" evidence="7">
    <location>
        <position position="213"/>
    </location>
    <ligand>
        <name>substrate</name>
    </ligand>
</feature>
<dbReference type="HAMAP" id="MF_00147_B">
    <property type="entry name" value="TIM_B"/>
    <property type="match status" value="1"/>
</dbReference>
<evidence type="ECO:0000313" key="10">
    <source>
        <dbReference type="Proteomes" id="UP000177171"/>
    </source>
</evidence>
<evidence type="ECO:0000256" key="5">
    <source>
        <dbReference type="ARBA" id="ARBA00023152"/>
    </source>
</evidence>
<dbReference type="GO" id="GO:0046166">
    <property type="term" value="P:glyceraldehyde-3-phosphate biosynthetic process"/>
    <property type="evidence" value="ECO:0007669"/>
    <property type="project" value="TreeGrafter"/>
</dbReference>
<evidence type="ECO:0000256" key="2">
    <source>
        <dbReference type="ARBA" id="ARBA00007422"/>
    </source>
</evidence>
<gene>
    <name evidence="7" type="primary">tpiA</name>
    <name evidence="9" type="ORF">A3G49_01740</name>
</gene>
<evidence type="ECO:0000256" key="7">
    <source>
        <dbReference type="HAMAP-Rule" id="MF_00147"/>
    </source>
</evidence>
<dbReference type="PANTHER" id="PTHR21139">
    <property type="entry name" value="TRIOSEPHOSPHATE ISOMERASE"/>
    <property type="match status" value="1"/>
</dbReference>
<sequence length="259" mass="28657">MVKKIIIANWKMNPPTLKEAKRLFDKVKKGIRGVKNTEVIICPPFLYLSELKAKSYKLKAQLGAQDVFWQAGGPFTGEISPEMLKEYGVTHVIIGHSERKKWLGETDEMINKKVKAALKYGLIPVLCVGEREREVQGEIPHIVEEQVRAALKGIRKGDFKNGIIAYEPVWAIGTGKAETPDNATRAALYIRKIVKSVLGSNTVEKIRVIYGGSVNAQNAALFIAKDIRGMEGMLVGGASLKAEEFIQIVKNVVEADGRK</sequence>
<dbReference type="GO" id="GO:0004807">
    <property type="term" value="F:triose-phosphate isomerase activity"/>
    <property type="evidence" value="ECO:0007669"/>
    <property type="project" value="UniProtKB-UniRule"/>
</dbReference>
<evidence type="ECO:0000256" key="8">
    <source>
        <dbReference type="RuleBase" id="RU363013"/>
    </source>
</evidence>
<evidence type="ECO:0000256" key="3">
    <source>
        <dbReference type="ARBA" id="ARBA00022432"/>
    </source>
</evidence>
<dbReference type="InterPro" id="IPR035990">
    <property type="entry name" value="TIM_sf"/>
</dbReference>
<dbReference type="PROSITE" id="PS51440">
    <property type="entry name" value="TIM_2"/>
    <property type="match status" value="1"/>
</dbReference>
<dbReference type="Proteomes" id="UP000177171">
    <property type="component" value="Unassembled WGS sequence"/>
</dbReference>
<dbReference type="EC" id="5.3.1.1" evidence="7 8"/>
<dbReference type="PANTHER" id="PTHR21139:SF42">
    <property type="entry name" value="TRIOSEPHOSPHATE ISOMERASE"/>
    <property type="match status" value="1"/>
</dbReference>
<comment type="subunit">
    <text evidence="7 8">Homodimer.</text>
</comment>
<evidence type="ECO:0000313" key="9">
    <source>
        <dbReference type="EMBL" id="OHA13942.1"/>
    </source>
</evidence>
<dbReference type="InterPro" id="IPR022896">
    <property type="entry name" value="TrioseP_Isoase_bac/euk"/>
</dbReference>
<feature type="active site" description="Electrophile" evidence="7">
    <location>
        <position position="96"/>
    </location>
</feature>
<dbReference type="PROSITE" id="PS00171">
    <property type="entry name" value="TIM_1"/>
    <property type="match status" value="1"/>
</dbReference>
<dbReference type="SUPFAM" id="SSF51351">
    <property type="entry name" value="Triosephosphate isomerase (TIM)"/>
    <property type="match status" value="1"/>
</dbReference>
<dbReference type="UniPathway" id="UPA00138"/>
<evidence type="ECO:0000256" key="6">
    <source>
        <dbReference type="ARBA" id="ARBA00023235"/>
    </source>
</evidence>
<dbReference type="AlphaFoldDB" id="A0A1G2LSV8"/>
<dbReference type="EMBL" id="MHQY01000015">
    <property type="protein sequence ID" value="OHA13942.1"/>
    <property type="molecule type" value="Genomic_DNA"/>
</dbReference>
<dbReference type="InterPro" id="IPR013785">
    <property type="entry name" value="Aldolase_TIM"/>
</dbReference>
<reference evidence="9 10" key="1">
    <citation type="journal article" date="2016" name="Nat. Commun.">
        <title>Thousands of microbial genomes shed light on interconnected biogeochemical processes in an aquifer system.</title>
        <authorList>
            <person name="Anantharaman K."/>
            <person name="Brown C.T."/>
            <person name="Hug L.A."/>
            <person name="Sharon I."/>
            <person name="Castelle C.J."/>
            <person name="Probst A.J."/>
            <person name="Thomas B.C."/>
            <person name="Singh A."/>
            <person name="Wilkins M.J."/>
            <person name="Karaoz U."/>
            <person name="Brodie E.L."/>
            <person name="Williams K.H."/>
            <person name="Hubbard S.S."/>
            <person name="Banfield J.F."/>
        </authorList>
    </citation>
    <scope>NUCLEOTIDE SEQUENCE [LARGE SCALE GENOMIC DNA]</scope>
</reference>
<dbReference type="GO" id="GO:0005829">
    <property type="term" value="C:cytosol"/>
    <property type="evidence" value="ECO:0007669"/>
    <property type="project" value="TreeGrafter"/>
</dbReference>
<evidence type="ECO:0000256" key="1">
    <source>
        <dbReference type="ARBA" id="ARBA00004680"/>
    </source>
</evidence>
<dbReference type="NCBIfam" id="TIGR00419">
    <property type="entry name" value="tim"/>
    <property type="match status" value="1"/>
</dbReference>
<comment type="pathway">
    <text evidence="1 7 8">Carbohydrate degradation; glycolysis; D-glyceraldehyde 3-phosphate from glycerone phosphate: step 1/1.</text>
</comment>
<comment type="similarity">
    <text evidence="2 7 8">Belongs to the triosephosphate isomerase family.</text>
</comment>
<dbReference type="Pfam" id="PF00121">
    <property type="entry name" value="TIM"/>
    <property type="match status" value="1"/>
</dbReference>
<dbReference type="FunFam" id="3.20.20.70:FF:000016">
    <property type="entry name" value="Triosephosphate isomerase"/>
    <property type="match status" value="1"/>
</dbReference>
<feature type="binding site" evidence="7">
    <location>
        <begin position="236"/>
        <end position="237"/>
    </location>
    <ligand>
        <name>substrate</name>
    </ligand>
</feature>